<dbReference type="RefSeq" id="WP_132700692.1">
    <property type="nucleotide sequence ID" value="NZ_SLZR01000004.1"/>
</dbReference>
<accession>A0A4R3I733</accession>
<dbReference type="AlphaFoldDB" id="A0A4R3I733"/>
<dbReference type="SUPFAM" id="SSF53756">
    <property type="entry name" value="UDP-Glycosyltransferase/glycogen phosphorylase"/>
    <property type="match status" value="1"/>
</dbReference>
<gene>
    <name evidence="1" type="ORF">BCF53_10450</name>
</gene>
<keyword evidence="2" id="KW-1185">Reference proteome</keyword>
<dbReference type="Proteomes" id="UP000295793">
    <property type="component" value="Unassembled WGS sequence"/>
</dbReference>
<sequence length="321" mass="37855">MAFAYEPSYVWPNPAFPFRVYYSSDNLRIFIIENIQHNWEWLSSYYNKFKDTDYFFVYCGWYHSEWFAKEAVKIFDVLGLNRENFFFMFNEESEKKNFEKEGFNGQVINQNAWLDENLVMKPIDNVQKIYDAIYVGRFSNFKRHYLAGKVRNLALVAGNNHGNAIIENIPNYSYLNQAPLAPEEVCMKINESHCGLILSEEEGACFASSEYLLCGIPVVSTKERGGRSVWYDSYNSIVCEPVESQVAEAVEFFVNNPRCPTRIRKAYISKARIFRQRFILKLAELFEKHGDYELDADQYFKDNFIHKLRRSQRPDFESIFC</sequence>
<reference evidence="1 2" key="1">
    <citation type="submission" date="2019-03" db="EMBL/GenBank/DDBJ databases">
        <title>Genomic Encyclopedia of Archaeal and Bacterial Type Strains, Phase II (KMG-II): from individual species to whole genera.</title>
        <authorList>
            <person name="Goeker M."/>
        </authorList>
    </citation>
    <scope>NUCLEOTIDE SEQUENCE [LARGE SCALE GENOMIC DNA]</scope>
    <source>
        <strain evidence="1 2">DSM 15388</strain>
    </source>
</reference>
<protein>
    <recommendedName>
        <fullName evidence="3">Glycosyl transferase family 1</fullName>
    </recommendedName>
</protein>
<dbReference type="Gene3D" id="3.40.50.2000">
    <property type="entry name" value="Glycogen Phosphorylase B"/>
    <property type="match status" value="1"/>
</dbReference>
<dbReference type="EMBL" id="SLZR01000004">
    <property type="protein sequence ID" value="TCS41946.1"/>
    <property type="molecule type" value="Genomic_DNA"/>
</dbReference>
<name>A0A4R3I733_9GAMM</name>
<dbReference type="OrthoDB" id="7057294at2"/>
<proteinExistence type="predicted"/>
<evidence type="ECO:0000313" key="1">
    <source>
        <dbReference type="EMBL" id="TCS41946.1"/>
    </source>
</evidence>
<evidence type="ECO:0008006" key="3">
    <source>
        <dbReference type="Google" id="ProtNLM"/>
    </source>
</evidence>
<evidence type="ECO:0000313" key="2">
    <source>
        <dbReference type="Proteomes" id="UP000295793"/>
    </source>
</evidence>
<comment type="caution">
    <text evidence="1">The sequence shown here is derived from an EMBL/GenBank/DDBJ whole genome shotgun (WGS) entry which is preliminary data.</text>
</comment>
<organism evidence="1 2">
    <name type="scientific">Reinekea marinisedimentorum</name>
    <dbReference type="NCBI Taxonomy" id="230495"/>
    <lineage>
        <taxon>Bacteria</taxon>
        <taxon>Pseudomonadati</taxon>
        <taxon>Pseudomonadota</taxon>
        <taxon>Gammaproteobacteria</taxon>
        <taxon>Oceanospirillales</taxon>
        <taxon>Saccharospirillaceae</taxon>
        <taxon>Reinekea</taxon>
    </lineage>
</organism>